<evidence type="ECO:0008006" key="4">
    <source>
        <dbReference type="Google" id="ProtNLM"/>
    </source>
</evidence>
<protein>
    <recommendedName>
        <fullName evidence="4">Bacterial transcriptional activator domain-containing protein</fullName>
    </recommendedName>
</protein>
<dbReference type="AlphaFoldDB" id="A0A6I4YDQ3"/>
<evidence type="ECO:0000313" key="3">
    <source>
        <dbReference type="Proteomes" id="UP000430519"/>
    </source>
</evidence>
<sequence length="378" mass="40278">MTAPHSYHLQTLGGLQFGPHREVKPLLLLVYLVLNGPARRADLGALLWPRAAEPGNNLRVALSKLRRWGVHVTCDGEWCAASVPCDARRPHAARPGRPFLRGVKFGEISDELETWLYDQRERLARDAQRHLLTAAARAPHGRERLLRRAWTLPGAPPPDAAFLAGVLDLCADGSDLLTRASAELSDLAPEWPVQDVPRAVRAGLAWWLAGGAPREVPPGATLTGVTAVLRGSGLPVVELHTATTAELDRAVRGALASCGAGCGHVALTLVLRHDGPRAELRGVLGDLIAHDPDLRIILTARTPPAPCATPGAVRSPAGPARARTAPPGGTSPLPGQVAPYRPDWPAVTARGAPPSAPPTRPRRAPFPARPLPTRRTPR</sequence>
<keyword evidence="3" id="KW-1185">Reference proteome</keyword>
<feature type="region of interest" description="Disordered" evidence="1">
    <location>
        <begin position="302"/>
        <end position="378"/>
    </location>
</feature>
<dbReference type="Proteomes" id="UP000430519">
    <property type="component" value="Unassembled WGS sequence"/>
</dbReference>
<comment type="caution">
    <text evidence="2">The sequence shown here is derived from an EMBL/GenBank/DDBJ whole genome shotgun (WGS) entry which is preliminary data.</text>
</comment>
<evidence type="ECO:0000256" key="1">
    <source>
        <dbReference type="SAM" id="MobiDB-lite"/>
    </source>
</evidence>
<dbReference type="RefSeq" id="WP_160978421.1">
    <property type="nucleotide sequence ID" value="NZ_WVHK01000023.1"/>
</dbReference>
<dbReference type="EMBL" id="WVHK01000023">
    <property type="protein sequence ID" value="MXV19612.1"/>
    <property type="molecule type" value="Genomic_DNA"/>
</dbReference>
<accession>A0A6I4YDQ3</accession>
<gene>
    <name evidence="2" type="ORF">GLX28_08195</name>
</gene>
<evidence type="ECO:0000313" key="2">
    <source>
        <dbReference type="EMBL" id="MXV19612.1"/>
    </source>
</evidence>
<name>A0A6I4YDQ3_9DEIO</name>
<feature type="compositionally biased region" description="Low complexity" evidence="1">
    <location>
        <begin position="308"/>
        <end position="330"/>
    </location>
</feature>
<proteinExistence type="predicted"/>
<organism evidence="2 3">
    <name type="scientific">Deinococcus xianganensis</name>
    <dbReference type="NCBI Taxonomy" id="1507289"/>
    <lineage>
        <taxon>Bacteria</taxon>
        <taxon>Thermotogati</taxon>
        <taxon>Deinococcota</taxon>
        <taxon>Deinococci</taxon>
        <taxon>Deinococcales</taxon>
        <taxon>Deinococcaceae</taxon>
        <taxon>Deinococcus</taxon>
    </lineage>
</organism>
<reference evidence="2 3" key="1">
    <citation type="submission" date="2019-11" db="EMBL/GenBank/DDBJ databases">
        <title>Genome sequence of Deinococcus xianganensis Y35, AI-2 producing algicidal bacterium, isolated from lake water.</title>
        <authorList>
            <person name="Li Y."/>
        </authorList>
    </citation>
    <scope>NUCLEOTIDE SEQUENCE [LARGE SCALE GENOMIC DNA]</scope>
    <source>
        <strain evidence="2 3">Y35</strain>
    </source>
</reference>